<organism evidence="2 3">
    <name type="scientific">Muricoprocola aceti</name>
    <dbReference type="NCBI Taxonomy" id="2981772"/>
    <lineage>
        <taxon>Bacteria</taxon>
        <taxon>Bacillati</taxon>
        <taxon>Bacillota</taxon>
        <taxon>Clostridia</taxon>
        <taxon>Lachnospirales</taxon>
        <taxon>Lachnospiraceae</taxon>
        <taxon>Muricoprocola</taxon>
    </lineage>
</organism>
<comment type="caution">
    <text evidence="2">The sequence shown here is derived from an EMBL/GenBank/DDBJ whole genome shotgun (WGS) entry which is preliminary data.</text>
</comment>
<dbReference type="EMBL" id="JAOQKE010000005">
    <property type="protein sequence ID" value="MCU6725018.1"/>
    <property type="molecule type" value="Genomic_DNA"/>
</dbReference>
<gene>
    <name evidence="2" type="ORF">OCV47_06590</name>
</gene>
<protein>
    <recommendedName>
        <fullName evidence="1">Sporulation stage II protein D amidase enhancer LytB N-terminal domain-containing protein</fullName>
    </recommendedName>
</protein>
<evidence type="ECO:0000313" key="2">
    <source>
        <dbReference type="EMBL" id="MCU6725018.1"/>
    </source>
</evidence>
<evidence type="ECO:0000259" key="1">
    <source>
        <dbReference type="Pfam" id="PF08486"/>
    </source>
</evidence>
<dbReference type="RefSeq" id="WP_262654427.1">
    <property type="nucleotide sequence ID" value="NZ_JAOQKE010000005.1"/>
</dbReference>
<reference evidence="2 3" key="1">
    <citation type="journal article" date="2021" name="ISME Commun">
        <title>Automated analysis of genomic sequences facilitates high-throughput and comprehensive description of bacteria.</title>
        <authorList>
            <person name="Hitch T.C.A."/>
        </authorList>
    </citation>
    <scope>NUCLEOTIDE SEQUENCE [LARGE SCALE GENOMIC DNA]</scope>
    <source>
        <strain evidence="2 3">Sanger_29</strain>
    </source>
</reference>
<keyword evidence="3" id="KW-1185">Reference proteome</keyword>
<sequence length="287" mass="32388">MKLKFYTEQVLTVLLVVILLPCAITLLLNSRMSRIYQAIQDETKYISIESGDKTEEISLEEYVLEVTASELPADAQLEAIKAQMVLVRTNAYRQLQNGGVRPKERMSLAEIELMRNGDAFRKAQKETKGEILTWQGKPILASCHPVSAGQTREAREVFRSEDYPYLTGKACPGDKDAPQYRQSIQIDESWRNMEIEEKDSAGYVLRLKLNDTEMSGEEFRIKLGLPSSNFRVEKNGDGVFVITRGIGHGLGLSQYTAQQLAKNGTGYREILAYFFDQTKLESIADIS</sequence>
<feature type="domain" description="Sporulation stage II protein D amidase enhancer LytB N-terminal" evidence="1">
    <location>
        <begin position="53"/>
        <end position="134"/>
    </location>
</feature>
<dbReference type="InterPro" id="IPR013693">
    <property type="entry name" value="SpoIID/LytB_N"/>
</dbReference>
<name>A0ABT2SKL2_9FIRM</name>
<dbReference type="Pfam" id="PF08486">
    <property type="entry name" value="SpoIID"/>
    <property type="match status" value="1"/>
</dbReference>
<dbReference type="Proteomes" id="UP001652338">
    <property type="component" value="Unassembled WGS sequence"/>
</dbReference>
<accession>A0ABT2SKL2</accession>
<evidence type="ECO:0000313" key="3">
    <source>
        <dbReference type="Proteomes" id="UP001652338"/>
    </source>
</evidence>
<proteinExistence type="predicted"/>